<comment type="caution">
    <text evidence="1">The sequence shown here is derived from an EMBL/GenBank/DDBJ whole genome shotgun (WGS) entry which is preliminary data.</text>
</comment>
<proteinExistence type="predicted"/>
<dbReference type="STRING" id="357750.A0A2S6BS85"/>
<protein>
    <submittedName>
        <fullName evidence="1">Uncharacterized protein</fullName>
    </submittedName>
</protein>
<dbReference type="AlphaFoldDB" id="A0A2S6BS85"/>
<evidence type="ECO:0000313" key="1">
    <source>
        <dbReference type="EMBL" id="PPJ50348.1"/>
    </source>
</evidence>
<dbReference type="Gene3D" id="1.25.40.20">
    <property type="entry name" value="Ankyrin repeat-containing domain"/>
    <property type="match status" value="1"/>
</dbReference>
<organism evidence="1 2">
    <name type="scientific">Cercospora berteroae</name>
    <dbReference type="NCBI Taxonomy" id="357750"/>
    <lineage>
        <taxon>Eukaryota</taxon>
        <taxon>Fungi</taxon>
        <taxon>Dikarya</taxon>
        <taxon>Ascomycota</taxon>
        <taxon>Pezizomycotina</taxon>
        <taxon>Dothideomycetes</taxon>
        <taxon>Dothideomycetidae</taxon>
        <taxon>Mycosphaerellales</taxon>
        <taxon>Mycosphaerellaceae</taxon>
        <taxon>Cercospora</taxon>
    </lineage>
</organism>
<keyword evidence="2" id="KW-1185">Reference proteome</keyword>
<evidence type="ECO:0000313" key="2">
    <source>
        <dbReference type="Proteomes" id="UP000237631"/>
    </source>
</evidence>
<dbReference type="Proteomes" id="UP000237631">
    <property type="component" value="Unassembled WGS sequence"/>
</dbReference>
<name>A0A2S6BS85_9PEZI</name>
<gene>
    <name evidence="1" type="ORF">CBER1_05916</name>
</gene>
<dbReference type="OrthoDB" id="3182339at2759"/>
<accession>A0A2S6BS85</accession>
<reference evidence="2" key="1">
    <citation type="journal article" date="2017" name="bioRxiv">
        <title>Conservation of a gene cluster reveals novel cercosporin biosynthetic mechanisms and extends production to the genus Colletotrichum.</title>
        <authorList>
            <person name="de Jonge R."/>
            <person name="Ebert M.K."/>
            <person name="Huitt-Roehl C.R."/>
            <person name="Pal P."/>
            <person name="Suttle J.C."/>
            <person name="Spanner R.E."/>
            <person name="Neubauer J.D."/>
            <person name="Jurick W.M.II."/>
            <person name="Stott K.A."/>
            <person name="Secor G.A."/>
            <person name="Thomma B.P.H.J."/>
            <person name="Van de Peer Y."/>
            <person name="Townsend C.A."/>
            <person name="Bolton M.D."/>
        </authorList>
    </citation>
    <scope>NUCLEOTIDE SEQUENCE [LARGE SCALE GENOMIC DNA]</scope>
    <source>
        <strain evidence="2">CBS538.71</strain>
    </source>
</reference>
<dbReference type="EMBL" id="PNEN01001787">
    <property type="protein sequence ID" value="PPJ50348.1"/>
    <property type="molecule type" value="Genomic_DNA"/>
</dbReference>
<sequence>MGSSSRYVFFELLKEAAFISDNPTLREEVLRDVQDREMKLVQLLVTAGVSLDVGQRNALKLAVARMDLEMLDVLTLGALENAAETLDWIPSNVTEQGILRLLEKLSALNLRGEPLSRRLVCAVRCRHILEAAELVRMGASVDYKQASALQAAIRNSDPAMLDTLLQGDCTPKVLSRVVPALVKVRPRQKRLALLRKVLSKGTVPETLEVRWKCCSLKATKQTWSV</sequence>
<dbReference type="InterPro" id="IPR036770">
    <property type="entry name" value="Ankyrin_rpt-contain_sf"/>
</dbReference>
<dbReference type="SUPFAM" id="SSF48403">
    <property type="entry name" value="Ankyrin repeat"/>
    <property type="match status" value="1"/>
</dbReference>